<evidence type="ECO:0000256" key="8">
    <source>
        <dbReference type="ARBA" id="ARBA00023136"/>
    </source>
</evidence>
<feature type="transmembrane region" description="Helical" evidence="10">
    <location>
        <begin position="132"/>
        <end position="152"/>
    </location>
</feature>
<evidence type="ECO:0000256" key="6">
    <source>
        <dbReference type="ARBA" id="ARBA00022989"/>
    </source>
</evidence>
<dbReference type="PANTHER" id="PTHR43373">
    <property type="entry name" value="NA(+)/H(+) ANTIPORTER SUBUNIT"/>
    <property type="match status" value="1"/>
</dbReference>
<dbReference type="GO" id="GO:0006811">
    <property type="term" value="P:monoatomic ion transport"/>
    <property type="evidence" value="ECO:0007669"/>
    <property type="project" value="UniProtKB-KW"/>
</dbReference>
<evidence type="ECO:0000313" key="16">
    <source>
        <dbReference type="Proteomes" id="UP000281547"/>
    </source>
</evidence>
<evidence type="ECO:0000259" key="14">
    <source>
        <dbReference type="Pfam" id="PF20501"/>
    </source>
</evidence>
<protein>
    <submittedName>
        <fullName evidence="15">DUF4040 domain-containing protein</fullName>
    </submittedName>
</protein>
<evidence type="ECO:0000256" key="1">
    <source>
        <dbReference type="ARBA" id="ARBA00004651"/>
    </source>
</evidence>
<organism evidence="15 16">
    <name type="scientific">Arsenicitalea aurantiaca</name>
    <dbReference type="NCBI Taxonomy" id="1783274"/>
    <lineage>
        <taxon>Bacteria</taxon>
        <taxon>Pseudomonadati</taxon>
        <taxon>Pseudomonadota</taxon>
        <taxon>Alphaproteobacteria</taxon>
        <taxon>Hyphomicrobiales</taxon>
        <taxon>Devosiaceae</taxon>
        <taxon>Arsenicitalea</taxon>
    </lineage>
</organism>
<feature type="transmembrane region" description="Helical" evidence="10">
    <location>
        <begin position="742"/>
        <end position="760"/>
    </location>
</feature>
<keyword evidence="3" id="KW-0050">Antiport</keyword>
<feature type="transmembrane region" description="Helical" evidence="10">
    <location>
        <begin position="364"/>
        <end position="385"/>
    </location>
</feature>
<dbReference type="Pfam" id="PF00361">
    <property type="entry name" value="Proton_antipo_M"/>
    <property type="match status" value="1"/>
</dbReference>
<evidence type="ECO:0000259" key="13">
    <source>
        <dbReference type="Pfam" id="PF13244"/>
    </source>
</evidence>
<dbReference type="GO" id="GO:0015297">
    <property type="term" value="F:antiporter activity"/>
    <property type="evidence" value="ECO:0007669"/>
    <property type="project" value="UniProtKB-KW"/>
</dbReference>
<feature type="transmembrane region" description="Helical" evidence="10">
    <location>
        <begin position="490"/>
        <end position="517"/>
    </location>
</feature>
<evidence type="ECO:0000256" key="9">
    <source>
        <dbReference type="RuleBase" id="RU000320"/>
    </source>
</evidence>
<comment type="caution">
    <text evidence="15">The sequence shown here is derived from an EMBL/GenBank/DDBJ whole genome shotgun (WGS) entry which is preliminary data.</text>
</comment>
<feature type="transmembrane region" description="Helical" evidence="10">
    <location>
        <begin position="164"/>
        <end position="188"/>
    </location>
</feature>
<dbReference type="Pfam" id="PF20501">
    <property type="entry name" value="MbhE"/>
    <property type="match status" value="1"/>
</dbReference>
<feature type="transmembrane region" description="Helical" evidence="10">
    <location>
        <begin position="588"/>
        <end position="614"/>
    </location>
</feature>
<feature type="transmembrane region" description="Helical" evidence="10">
    <location>
        <begin position="647"/>
        <end position="666"/>
    </location>
</feature>
<evidence type="ECO:0000256" key="2">
    <source>
        <dbReference type="ARBA" id="ARBA00022448"/>
    </source>
</evidence>
<keyword evidence="6 10" id="KW-1133">Transmembrane helix</keyword>
<dbReference type="PANTHER" id="PTHR43373:SF1">
    <property type="entry name" value="NA(+)_H(+) ANTIPORTER SUBUNIT A"/>
    <property type="match status" value="1"/>
</dbReference>
<dbReference type="InterPro" id="IPR046806">
    <property type="entry name" value="MrpA_C/MbhE"/>
</dbReference>
<accession>A0A433X2S8</accession>
<evidence type="ECO:0000256" key="3">
    <source>
        <dbReference type="ARBA" id="ARBA00022449"/>
    </source>
</evidence>
<dbReference type="GO" id="GO:0005886">
    <property type="term" value="C:plasma membrane"/>
    <property type="evidence" value="ECO:0007669"/>
    <property type="project" value="UniProtKB-SubCell"/>
</dbReference>
<gene>
    <name evidence="15" type="ORF">EMQ25_17335</name>
</gene>
<dbReference type="AlphaFoldDB" id="A0A433X2S8"/>
<feature type="transmembrane region" description="Helical" evidence="10">
    <location>
        <begin position="78"/>
        <end position="99"/>
    </location>
</feature>
<feature type="transmembrane region" description="Helical" evidence="10">
    <location>
        <begin position="686"/>
        <end position="705"/>
    </location>
</feature>
<dbReference type="Pfam" id="PF13244">
    <property type="entry name" value="MbhD"/>
    <property type="match status" value="1"/>
</dbReference>
<feature type="domain" description="MrpA C-terminal/MbhD" evidence="13">
    <location>
        <begin position="606"/>
        <end position="670"/>
    </location>
</feature>
<reference evidence="15 16" key="1">
    <citation type="journal article" date="2016" name="Int. J. Syst. Evol. Microbiol.">
        <title>Arsenicitalea aurantiaca gen. nov., sp. nov., a new member of the family Hyphomicrobiaceae, isolated from high-arsenic sediment.</title>
        <authorList>
            <person name="Mu Y."/>
            <person name="Zhou L."/>
            <person name="Zeng X.C."/>
            <person name="Liu L."/>
            <person name="Pan Y."/>
            <person name="Chen X."/>
            <person name="Wang J."/>
            <person name="Li S."/>
            <person name="Li W.J."/>
            <person name="Wang Y."/>
        </authorList>
    </citation>
    <scope>NUCLEOTIDE SEQUENCE [LARGE SCALE GENOMIC DNA]</scope>
    <source>
        <strain evidence="15 16">42-50</strain>
    </source>
</reference>
<evidence type="ECO:0000256" key="10">
    <source>
        <dbReference type="SAM" id="Phobius"/>
    </source>
</evidence>
<dbReference type="OrthoDB" id="9811798at2"/>
<sequence length="774" mass="81967">MIALIFISLIGSLVAHRVALYAGKAGPWLVALLPAFLFFSFLGHAGAIGTGEVIFERIDWVPSLGIGLGVRLDGFSLLFTLLITGIGTLVTLYAGAYFAEYPAKKRAMFLFFIILFMSAMLGTVLADDLIMMFVFWEMTSVTSFMLIGFEATKPEARKAALQSLLVTAGGGLSLFAGILLIGMTLGTFSLSEVALRADELVASPYLAAIIVLILGGAFTKSAQFPFHFWLPNAMAAPTPASAYLHSATMVKLGVYLLARFDSIFASVPAFGLTLVAFGSATMLIAAFLALRAIGYKGVLAQSTVASLGILVMLIGLDGYVASVATVGFILTHALYKAALFFCAGTAIHATGITRLRGLGGLARFLPFTAAAAALASLSMAGLPPFIGFISKEYLFEAQLESSMNWIPVLVAVLVNAVMVAVAGAVSLKPFFFNRERIESVKHGETLGLLVGPLILATLGTLFGIAPWLVAQSLVQPAASALYGSPIDVSFSLWHGLTPMLALSALVVALGTAIVVYWDRLHIALRRMRWPDRLLGDKGYHAVFDGVIGAANGSTRFFQNGDQRRYTLIVAIATIALIGWAYFRSGGNFAILATGGPILIAPTALLILAVAGAVAAARTQSLITAVVAVGIVGYVSALLFLMNGAPDLALTQFSVETLVVVVIMAVLVRLPTYAPSTRTAGERRIDIGVSAAFALLVFVGLATMTAEPLDMRLTEFFSQRSLTEAYGHNVVNVVIVDFRALDTLGEIAVVGFATLAVWGLLRRRRPANATLARKG</sequence>
<feature type="transmembrane region" description="Helical" evidence="10">
    <location>
        <begin position="621"/>
        <end position="641"/>
    </location>
</feature>
<evidence type="ECO:0000256" key="7">
    <source>
        <dbReference type="ARBA" id="ARBA00023065"/>
    </source>
</evidence>
<dbReference type="EMBL" id="RZNJ01000008">
    <property type="protein sequence ID" value="RUT28371.1"/>
    <property type="molecule type" value="Genomic_DNA"/>
</dbReference>
<feature type="transmembrane region" description="Helical" evidence="10">
    <location>
        <begin position="270"/>
        <end position="290"/>
    </location>
</feature>
<evidence type="ECO:0000259" key="12">
    <source>
        <dbReference type="Pfam" id="PF00662"/>
    </source>
</evidence>
<feature type="transmembrane region" description="Helical" evidence="10">
    <location>
        <begin position="200"/>
        <end position="219"/>
    </location>
</feature>
<feature type="transmembrane region" description="Helical" evidence="10">
    <location>
        <begin position="565"/>
        <end position="582"/>
    </location>
</feature>
<dbReference type="InterPro" id="IPR001750">
    <property type="entry name" value="ND/Mrp_TM"/>
</dbReference>
<keyword evidence="2" id="KW-0813">Transport</keyword>
<keyword evidence="5 9" id="KW-0812">Transmembrane</keyword>
<feature type="transmembrane region" description="Helical" evidence="10">
    <location>
        <begin position="302"/>
        <end position="321"/>
    </location>
</feature>
<dbReference type="InterPro" id="IPR050616">
    <property type="entry name" value="CPA3_Na-H_Antiporter_A"/>
</dbReference>
<dbReference type="PRINTS" id="PR01434">
    <property type="entry name" value="NADHDHGNASE5"/>
</dbReference>
<feature type="domain" description="NADH-Ubiquinone oxidoreductase (complex I) chain 5 N-terminal" evidence="12">
    <location>
        <begin position="63"/>
        <end position="105"/>
    </location>
</feature>
<feature type="domain" description="MrpA C-terminal/MbhE" evidence="14">
    <location>
        <begin position="683"/>
        <end position="771"/>
    </location>
</feature>
<keyword evidence="4" id="KW-1003">Cell membrane</keyword>
<feature type="transmembrane region" description="Helical" evidence="10">
    <location>
        <begin position="333"/>
        <end position="352"/>
    </location>
</feature>
<comment type="subcellular location">
    <subcellularLocation>
        <location evidence="1">Cell membrane</location>
        <topology evidence="1">Multi-pass membrane protein</topology>
    </subcellularLocation>
    <subcellularLocation>
        <location evidence="9">Membrane</location>
        <topology evidence="9">Multi-pass membrane protein</topology>
    </subcellularLocation>
</comment>
<dbReference type="InterPro" id="IPR025383">
    <property type="entry name" value="MrpA_C/MbhD"/>
</dbReference>
<feature type="domain" description="NADH:quinone oxidoreductase/Mrp antiporter transmembrane" evidence="11">
    <location>
        <begin position="126"/>
        <end position="411"/>
    </location>
</feature>
<evidence type="ECO:0000313" key="15">
    <source>
        <dbReference type="EMBL" id="RUT28371.1"/>
    </source>
</evidence>
<name>A0A433X2S8_9HYPH</name>
<keyword evidence="16" id="KW-1185">Reference proteome</keyword>
<evidence type="ECO:0000256" key="4">
    <source>
        <dbReference type="ARBA" id="ARBA00022475"/>
    </source>
</evidence>
<feature type="transmembrane region" description="Helical" evidence="10">
    <location>
        <begin position="25"/>
        <end position="42"/>
    </location>
</feature>
<evidence type="ECO:0000259" key="11">
    <source>
        <dbReference type="Pfam" id="PF00361"/>
    </source>
</evidence>
<dbReference type="InterPro" id="IPR001516">
    <property type="entry name" value="Proton_antipo_N"/>
</dbReference>
<dbReference type="Pfam" id="PF00662">
    <property type="entry name" value="Proton_antipo_N"/>
    <property type="match status" value="1"/>
</dbReference>
<keyword evidence="8 10" id="KW-0472">Membrane</keyword>
<proteinExistence type="predicted"/>
<feature type="transmembrane region" description="Helical" evidence="10">
    <location>
        <begin position="446"/>
        <end position="470"/>
    </location>
</feature>
<feature type="transmembrane region" description="Helical" evidence="10">
    <location>
        <begin position="106"/>
        <end position="126"/>
    </location>
</feature>
<evidence type="ECO:0000256" key="5">
    <source>
        <dbReference type="ARBA" id="ARBA00022692"/>
    </source>
</evidence>
<keyword evidence="7" id="KW-0406">Ion transport</keyword>
<dbReference type="Proteomes" id="UP000281547">
    <property type="component" value="Unassembled WGS sequence"/>
</dbReference>
<feature type="transmembrane region" description="Helical" evidence="10">
    <location>
        <begin position="405"/>
        <end position="425"/>
    </location>
</feature>